<dbReference type="GO" id="GO:0005829">
    <property type="term" value="C:cytosol"/>
    <property type="evidence" value="ECO:0007669"/>
    <property type="project" value="TreeGrafter"/>
</dbReference>
<dbReference type="NCBIfam" id="TIGR01733">
    <property type="entry name" value="AA-adenyl-dom"/>
    <property type="match status" value="1"/>
</dbReference>
<dbReference type="FunFam" id="3.30.559.10:FF:000012">
    <property type="entry name" value="Non-ribosomal peptide synthetase"/>
    <property type="match status" value="1"/>
</dbReference>
<dbReference type="InterPro" id="IPR020845">
    <property type="entry name" value="AMP-binding_CS"/>
</dbReference>
<dbReference type="Pfam" id="PF00550">
    <property type="entry name" value="PP-binding"/>
    <property type="match status" value="1"/>
</dbReference>
<keyword evidence="2" id="KW-0596">Phosphopantetheine</keyword>
<feature type="domain" description="Carrier" evidence="6">
    <location>
        <begin position="1431"/>
        <end position="1506"/>
    </location>
</feature>
<dbReference type="Pfam" id="PF00668">
    <property type="entry name" value="Condensation"/>
    <property type="match status" value="1"/>
</dbReference>
<dbReference type="Proteomes" id="UP000287352">
    <property type="component" value="Unassembled WGS sequence"/>
</dbReference>
<dbReference type="InterPro" id="IPR010071">
    <property type="entry name" value="AA_adenyl_dom"/>
</dbReference>
<dbReference type="GO" id="GO:0043041">
    <property type="term" value="P:amino acid activation for nonribosomal peptide biosynthetic process"/>
    <property type="evidence" value="ECO:0007669"/>
    <property type="project" value="TreeGrafter"/>
</dbReference>
<evidence type="ECO:0000256" key="3">
    <source>
        <dbReference type="ARBA" id="ARBA00022553"/>
    </source>
</evidence>
<dbReference type="EMBL" id="BIFR01000002">
    <property type="protein sequence ID" value="GCE15703.1"/>
    <property type="molecule type" value="Genomic_DNA"/>
</dbReference>
<dbReference type="InterPro" id="IPR000873">
    <property type="entry name" value="AMP-dep_synth/lig_dom"/>
</dbReference>
<evidence type="ECO:0000256" key="5">
    <source>
        <dbReference type="SAM" id="MobiDB-lite"/>
    </source>
</evidence>
<dbReference type="GO" id="GO:0008610">
    <property type="term" value="P:lipid biosynthetic process"/>
    <property type="evidence" value="ECO:0007669"/>
    <property type="project" value="UniProtKB-ARBA"/>
</dbReference>
<accession>A0A402A982</accession>
<dbReference type="GO" id="GO:0047527">
    <property type="term" value="F:2,3-dihydroxybenzoate-serine ligase activity"/>
    <property type="evidence" value="ECO:0007669"/>
    <property type="project" value="TreeGrafter"/>
</dbReference>
<evidence type="ECO:0000256" key="1">
    <source>
        <dbReference type="ARBA" id="ARBA00001957"/>
    </source>
</evidence>
<organism evidence="7 8">
    <name type="scientific">Tengunoibacter tsumagoiensis</name>
    <dbReference type="NCBI Taxonomy" id="2014871"/>
    <lineage>
        <taxon>Bacteria</taxon>
        <taxon>Bacillati</taxon>
        <taxon>Chloroflexota</taxon>
        <taxon>Ktedonobacteria</taxon>
        <taxon>Ktedonobacterales</taxon>
        <taxon>Dictyobacteraceae</taxon>
        <taxon>Tengunoibacter</taxon>
    </lineage>
</organism>
<evidence type="ECO:0000259" key="6">
    <source>
        <dbReference type="PROSITE" id="PS50075"/>
    </source>
</evidence>
<dbReference type="InterPro" id="IPR036736">
    <property type="entry name" value="ACP-like_sf"/>
</dbReference>
<feature type="compositionally biased region" description="Polar residues" evidence="5">
    <location>
        <begin position="1505"/>
        <end position="1519"/>
    </location>
</feature>
<protein>
    <recommendedName>
        <fullName evidence="6">Carrier domain-containing protein</fullName>
    </recommendedName>
</protein>
<dbReference type="GO" id="GO:0009403">
    <property type="term" value="P:toxin biosynthetic process"/>
    <property type="evidence" value="ECO:0007669"/>
    <property type="project" value="UniProtKB-ARBA"/>
</dbReference>
<dbReference type="PIRSF" id="PIRSF001617">
    <property type="entry name" value="Alpha-AR"/>
    <property type="match status" value="1"/>
</dbReference>
<dbReference type="GO" id="GO:0031177">
    <property type="term" value="F:phosphopantetheine binding"/>
    <property type="evidence" value="ECO:0007669"/>
    <property type="project" value="InterPro"/>
</dbReference>
<dbReference type="FunFam" id="1.10.1200.10:FF:000016">
    <property type="entry name" value="Non-ribosomal peptide synthase"/>
    <property type="match status" value="1"/>
</dbReference>
<dbReference type="OrthoDB" id="9757538at2"/>
<dbReference type="GO" id="GO:0072330">
    <property type="term" value="P:monocarboxylic acid biosynthetic process"/>
    <property type="evidence" value="ECO:0007669"/>
    <property type="project" value="UniProtKB-ARBA"/>
</dbReference>
<evidence type="ECO:0000256" key="4">
    <source>
        <dbReference type="ARBA" id="ARBA00022737"/>
    </source>
</evidence>
<dbReference type="PROSITE" id="PS00455">
    <property type="entry name" value="AMP_BINDING"/>
    <property type="match status" value="1"/>
</dbReference>
<dbReference type="SMART" id="SM00823">
    <property type="entry name" value="PKS_PP"/>
    <property type="match status" value="1"/>
</dbReference>
<dbReference type="RefSeq" id="WP_126583128.1">
    <property type="nucleotide sequence ID" value="NZ_BIFR01000002.1"/>
</dbReference>
<reference evidence="8" key="1">
    <citation type="submission" date="2018-12" db="EMBL/GenBank/DDBJ databases">
        <title>Tengunoibacter tsumagoiensis gen. nov., sp. nov., Dictyobacter kobayashii sp. nov., D. alpinus sp. nov., and D. joshuensis sp. nov. and description of Dictyobacteraceae fam. nov. within the order Ktedonobacterales isolated from Tengu-no-mugimeshi.</title>
        <authorList>
            <person name="Wang C.M."/>
            <person name="Zheng Y."/>
            <person name="Sakai Y."/>
            <person name="Toyoda A."/>
            <person name="Minakuchi Y."/>
            <person name="Abe K."/>
            <person name="Yokota A."/>
            <person name="Yabe S."/>
        </authorList>
    </citation>
    <scope>NUCLEOTIDE SEQUENCE [LARGE SCALE GENOMIC DNA]</scope>
    <source>
        <strain evidence="8">Uno3</strain>
    </source>
</reference>
<dbReference type="InterPro" id="IPR009081">
    <property type="entry name" value="PP-bd_ACP"/>
</dbReference>
<dbReference type="GO" id="GO:0009239">
    <property type="term" value="P:enterobactin biosynthetic process"/>
    <property type="evidence" value="ECO:0007669"/>
    <property type="project" value="TreeGrafter"/>
</dbReference>
<dbReference type="Gene3D" id="3.40.50.150">
    <property type="entry name" value="Vaccinia Virus protein VP39"/>
    <property type="match status" value="1"/>
</dbReference>
<sequence>MSDDLSKRISSLSPEKIALLARQISSQKKELRPEPLPRDTNRFPVSFAQQRLWFLDRLVPNNSVYNVPAALHMTGELHIQALTDSITTIIRRHEVLRTTFTSIKGEPQQVIASKETVPAVPLIVVSLEHFSPPERKTVSRQFIDAFLELPFDLSSGPLLRIALLKLQPEEHILLLSMHHIVSDGWSIGIFIRELTTCYEHFARGTTPHLPALPLQYADFAVWQRSWLQDNVLERQLAYWRKELAGAPTILHLPTDHPRPAIQTFKGTKYFFSVELPILEQLKQISRLENTTLFMTLLALFAVLLARYTDQETILLGSGVANRNREEIEGLIGFFVNTLLVRVDLTGNPGTRQLLQRVRTATLGAYANQDLPFEKIVAELHPARDMSRMPLCQVAFILQNAPRAAISLAGLELSPVEISSNTTKFDLTLDTVETPSGLKCCFEYSTDLFEATTIERLSQHWLLLLKAAVAVPDQPIHYLELLSPQERSLLIDTWNRPGAELLPEALCAAHTRFEEQVQQQPDAIAAVYLDQHISYQAFNKRANQLAHYLEQRGVGPEVFVGVYMEKSLEMLISILAILKANGVYVPIDPSYPPARLQYILADAQLHIVLTNSSLSATIADHERAIICLDTEKERIEGEESDNIRRRTSPQSSCYVIYTSGSTGLPKAVLLHHAGLCHLVAGQIQALGLSTSDHIIQLASFSFDASVSEIFITLGAGATLYLAHQEQLLLESAMATFVQTRGITTLTISPSVLATFSQEAFQSLRALISAGEPCPPALAAYWSRHCAFFNAYGPTEGTVCATMTQYHPAMGKPAIGRPLPHVTTYVLDAYMQPVPVGVPGELYIGGAGLAHGYLHRPDSTAARFRPHPFSHLPGERLYKTGDLVRYLPDGNLEYLERMDQQVKIRGIRIEPGEIEYILNQHPAVQQAVVMSKGETAEDKHIVAYLIASPENHSLSAAAQDQQRITDAAQEQVSQWQHVFDQIFQRPHEALDPTFNIGGWNSSYTGQPFSPDEMHTWVDTTVQRIKELQPEQIYEIGCGSGLLLFPLLESCERYVGCDISANALNVLRQGLQHQERADRVTLLQHAADDFSGREPEEFDLVLLNSVIQYFPDVSYLLQILQGAIQLVRPGGHIFIGDVRSLSLLEAFHTSVELERTPTTLPLEQLTRAIQRRLAQETELAVDPAFFSALARYSSAITGVTIQMKRGSHNELTTFRYDVVLHIGQQPPDHRIAIRWHDWPGSWADLQQRIRENSEPLIAWRGIPNKRTLQASQSVHLLHTEPDRFPTILDLRRALADQQQAAIDPEEIWQFADRLGYQAHIQWSAGRDDGSFDVLLSKTSSAPHVSAPYIQWFRTQDGEEPDWRSYTNVPLQEQQKQQLISHVTAFVQERLPRHMVPATYIVLKHLPLTPHGKVDRHALLALGQTRMTPIIPYIAPRTEIEQTIADIWREILQIEKVGVDDNFFDLGGHSLRMAQLHNRLLTAFEKKITLIDLFQYPTLRTQAQYFAHKQPQNAAQQRGQIRAQNRRGLQQRRTDKR</sequence>
<proteinExistence type="predicted"/>
<dbReference type="Gene3D" id="3.30.559.10">
    <property type="entry name" value="Chloramphenicol acetyltransferase-like domain"/>
    <property type="match status" value="1"/>
</dbReference>
<comment type="caution">
    <text evidence="7">The sequence shown here is derived from an EMBL/GenBank/DDBJ whole genome shotgun (WGS) entry which is preliminary data.</text>
</comment>
<keyword evidence="4" id="KW-0677">Repeat</keyword>
<dbReference type="FunFam" id="2.30.38.10:FF:000001">
    <property type="entry name" value="Non-ribosomal peptide synthetase PvdI"/>
    <property type="match status" value="1"/>
</dbReference>
<dbReference type="InterPro" id="IPR029063">
    <property type="entry name" value="SAM-dependent_MTases_sf"/>
</dbReference>
<keyword evidence="3" id="KW-0597">Phosphoprotein</keyword>
<dbReference type="Gene3D" id="2.30.38.10">
    <property type="entry name" value="Luciferase, Domain 3"/>
    <property type="match status" value="1"/>
</dbReference>
<dbReference type="InterPro" id="IPR001242">
    <property type="entry name" value="Condensation_dom"/>
</dbReference>
<dbReference type="SUPFAM" id="SSF53335">
    <property type="entry name" value="S-adenosyl-L-methionine-dependent methyltransferases"/>
    <property type="match status" value="1"/>
</dbReference>
<dbReference type="PROSITE" id="PS50075">
    <property type="entry name" value="CARRIER"/>
    <property type="match status" value="1"/>
</dbReference>
<dbReference type="SUPFAM" id="SSF52777">
    <property type="entry name" value="CoA-dependent acyltransferases"/>
    <property type="match status" value="2"/>
</dbReference>
<dbReference type="Gene3D" id="3.30.300.30">
    <property type="match status" value="2"/>
</dbReference>
<dbReference type="CDD" id="cd02440">
    <property type="entry name" value="AdoMet_MTases"/>
    <property type="match status" value="1"/>
</dbReference>
<dbReference type="GO" id="GO:0009366">
    <property type="term" value="C:enterobactin synthetase complex"/>
    <property type="evidence" value="ECO:0007669"/>
    <property type="project" value="TreeGrafter"/>
</dbReference>
<dbReference type="FunFam" id="3.40.50.980:FF:000001">
    <property type="entry name" value="Non-ribosomal peptide synthetase"/>
    <property type="match status" value="1"/>
</dbReference>
<dbReference type="Gene3D" id="3.40.50.980">
    <property type="match status" value="2"/>
</dbReference>
<dbReference type="InterPro" id="IPR020806">
    <property type="entry name" value="PKS_PP-bd"/>
</dbReference>
<dbReference type="Gene3D" id="3.30.559.30">
    <property type="entry name" value="Nonribosomal peptide synthetase, condensation domain"/>
    <property type="match status" value="1"/>
</dbReference>
<dbReference type="InterPro" id="IPR013217">
    <property type="entry name" value="Methyltransf_12"/>
</dbReference>
<name>A0A402A982_9CHLR</name>
<dbReference type="CDD" id="cd05930">
    <property type="entry name" value="A_NRPS"/>
    <property type="match status" value="1"/>
</dbReference>
<dbReference type="CDD" id="cd19531">
    <property type="entry name" value="LCL_NRPS-like"/>
    <property type="match status" value="1"/>
</dbReference>
<dbReference type="InterPro" id="IPR045851">
    <property type="entry name" value="AMP-bd_C_sf"/>
</dbReference>
<gene>
    <name evidence="7" type="ORF">KTT_55620</name>
</gene>
<comment type="cofactor">
    <cofactor evidence="1">
        <name>pantetheine 4'-phosphate</name>
        <dbReference type="ChEBI" id="CHEBI:47942"/>
    </cofactor>
</comment>
<keyword evidence="8" id="KW-1185">Reference proteome</keyword>
<feature type="region of interest" description="Disordered" evidence="5">
    <location>
        <begin position="1505"/>
        <end position="1533"/>
    </location>
</feature>
<dbReference type="FunFam" id="3.40.50.12780:FF:000012">
    <property type="entry name" value="Non-ribosomal peptide synthetase"/>
    <property type="match status" value="1"/>
</dbReference>
<evidence type="ECO:0000256" key="2">
    <source>
        <dbReference type="ARBA" id="ARBA00022450"/>
    </source>
</evidence>
<dbReference type="Pfam" id="PF08242">
    <property type="entry name" value="Methyltransf_12"/>
    <property type="match status" value="1"/>
</dbReference>
<evidence type="ECO:0000313" key="7">
    <source>
        <dbReference type="EMBL" id="GCE15703.1"/>
    </source>
</evidence>
<dbReference type="InterPro" id="IPR023213">
    <property type="entry name" value="CAT-like_dom_sf"/>
</dbReference>
<dbReference type="SUPFAM" id="SSF56801">
    <property type="entry name" value="Acetyl-CoA synthetase-like"/>
    <property type="match status" value="1"/>
</dbReference>
<dbReference type="PANTHER" id="PTHR45527:SF1">
    <property type="entry name" value="FATTY ACID SYNTHASE"/>
    <property type="match status" value="1"/>
</dbReference>
<dbReference type="Pfam" id="PF00501">
    <property type="entry name" value="AMP-binding"/>
    <property type="match status" value="1"/>
</dbReference>
<dbReference type="SUPFAM" id="SSF47336">
    <property type="entry name" value="ACP-like"/>
    <property type="match status" value="1"/>
</dbReference>
<dbReference type="Gene3D" id="1.10.1200.10">
    <property type="entry name" value="ACP-like"/>
    <property type="match status" value="1"/>
</dbReference>
<dbReference type="PANTHER" id="PTHR45527">
    <property type="entry name" value="NONRIBOSOMAL PEPTIDE SYNTHETASE"/>
    <property type="match status" value="1"/>
</dbReference>
<evidence type="ECO:0000313" key="8">
    <source>
        <dbReference type="Proteomes" id="UP000287352"/>
    </source>
</evidence>